<dbReference type="AlphaFoldDB" id="A0A8X8GXH3"/>
<evidence type="ECO:0000313" key="2">
    <source>
        <dbReference type="Proteomes" id="UP000484076"/>
    </source>
</evidence>
<sequence>MARPRKPSYRLTFADAVEIWRRYWAGEYQNRIAAFFDVNQGRVNEVIKGKRHPGSEEAARRMA</sequence>
<reference evidence="1" key="1">
    <citation type="submission" date="2020-05" db="EMBL/GenBank/DDBJ databases">
        <title>Fertoebacter nigrum gen. nov., sp. nov., a new member of the family Rhodobacteraceae.</title>
        <authorList>
            <person name="Szuroczki S."/>
            <person name="Abbaszade G."/>
            <person name="Buni D."/>
            <person name="Schumann P."/>
            <person name="Toth E."/>
        </authorList>
    </citation>
    <scope>NUCLEOTIDE SEQUENCE</scope>
    <source>
        <strain evidence="1">RG-N-1a</strain>
    </source>
</reference>
<organism evidence="1 2">
    <name type="scientific">Fertoeibacter niger</name>
    <dbReference type="NCBI Taxonomy" id="2656921"/>
    <lineage>
        <taxon>Bacteria</taxon>
        <taxon>Pseudomonadati</taxon>
        <taxon>Pseudomonadota</taxon>
        <taxon>Alphaproteobacteria</taxon>
        <taxon>Rhodobacterales</taxon>
        <taxon>Paracoccaceae</taxon>
        <taxon>Fertoeibacter</taxon>
    </lineage>
</organism>
<dbReference type="RefSeq" id="WP_152826371.1">
    <property type="nucleotide sequence ID" value="NZ_WHUT02000005.1"/>
</dbReference>
<evidence type="ECO:0000313" key="1">
    <source>
        <dbReference type="EMBL" id="NUB44907.1"/>
    </source>
</evidence>
<proteinExistence type="predicted"/>
<keyword evidence="2" id="KW-1185">Reference proteome</keyword>
<comment type="caution">
    <text evidence="1">The sequence shown here is derived from an EMBL/GenBank/DDBJ whole genome shotgun (WGS) entry which is preliminary data.</text>
</comment>
<protein>
    <submittedName>
        <fullName evidence="1">Uncharacterized protein</fullName>
    </submittedName>
</protein>
<dbReference type="Proteomes" id="UP000484076">
    <property type="component" value="Unassembled WGS sequence"/>
</dbReference>
<name>A0A8X8GXH3_9RHOB</name>
<dbReference type="EMBL" id="WHUT02000005">
    <property type="protein sequence ID" value="NUB44907.1"/>
    <property type="molecule type" value="Genomic_DNA"/>
</dbReference>
<gene>
    <name evidence="1" type="ORF">GEU84_010965</name>
</gene>
<accession>A0A8X8GXH3</accession>